<comment type="caution">
    <text evidence="3">The sequence shown here is derived from an EMBL/GenBank/DDBJ whole genome shotgun (WGS) entry which is preliminary data.</text>
</comment>
<evidence type="ECO:0000313" key="3">
    <source>
        <dbReference type="EMBL" id="KAL3802295.1"/>
    </source>
</evidence>
<dbReference type="InterPro" id="IPR036388">
    <property type="entry name" value="WH-like_DNA-bd_sf"/>
</dbReference>
<feature type="domain" description="RNA polymerase sigma-70 region 4" evidence="2">
    <location>
        <begin position="319"/>
        <end position="376"/>
    </location>
</feature>
<dbReference type="SUPFAM" id="SSF88946">
    <property type="entry name" value="Sigma2 domain of RNA polymerase sigma factors"/>
    <property type="match status" value="1"/>
</dbReference>
<dbReference type="Gene3D" id="1.10.1740.10">
    <property type="match status" value="1"/>
</dbReference>
<dbReference type="NCBIfam" id="TIGR02937">
    <property type="entry name" value="sigma70-ECF"/>
    <property type="match status" value="1"/>
</dbReference>
<evidence type="ECO:0000256" key="1">
    <source>
        <dbReference type="ARBA" id="ARBA00007788"/>
    </source>
</evidence>
<dbReference type="EMBL" id="JALLPJ020000104">
    <property type="protein sequence ID" value="KAL3802295.1"/>
    <property type="molecule type" value="Genomic_DNA"/>
</dbReference>
<evidence type="ECO:0000259" key="2">
    <source>
        <dbReference type="Pfam" id="PF04545"/>
    </source>
</evidence>
<dbReference type="PANTHER" id="PTHR30603">
    <property type="entry name" value="RNA POLYMERASE SIGMA FACTOR RPO"/>
    <property type="match status" value="1"/>
</dbReference>
<name>A0ABD3QPY0_9STRA</name>
<dbReference type="Gene3D" id="1.10.10.10">
    <property type="entry name" value="Winged helix-like DNA-binding domain superfamily/Winged helix DNA-binding domain"/>
    <property type="match status" value="2"/>
</dbReference>
<comment type="similarity">
    <text evidence="1">Belongs to the sigma-70 factor family.</text>
</comment>
<evidence type="ECO:0000313" key="4">
    <source>
        <dbReference type="Proteomes" id="UP001530400"/>
    </source>
</evidence>
<dbReference type="Proteomes" id="UP001530400">
    <property type="component" value="Unassembled WGS sequence"/>
</dbReference>
<dbReference type="InterPro" id="IPR050239">
    <property type="entry name" value="Sigma-70_RNA_pol_init_factors"/>
</dbReference>
<dbReference type="PANTHER" id="PTHR30603:SF47">
    <property type="entry name" value="RNA POLYMERASE SIGMA FACTOR SIGD, CHLOROPLASTIC"/>
    <property type="match status" value="1"/>
</dbReference>
<proteinExistence type="inferred from homology"/>
<dbReference type="InterPro" id="IPR007630">
    <property type="entry name" value="RNA_pol_sigma70_r4"/>
</dbReference>
<reference evidence="3 4" key="1">
    <citation type="submission" date="2024-10" db="EMBL/GenBank/DDBJ databases">
        <title>Updated reference genomes for cyclostephanoid diatoms.</title>
        <authorList>
            <person name="Roberts W.R."/>
            <person name="Alverson A.J."/>
        </authorList>
    </citation>
    <scope>NUCLEOTIDE SEQUENCE [LARGE SCALE GENOMIC DNA]</scope>
    <source>
        <strain evidence="3 4">AJA010-31</strain>
    </source>
</reference>
<dbReference type="InterPro" id="IPR014284">
    <property type="entry name" value="RNA_pol_sigma-70_dom"/>
</dbReference>
<dbReference type="AlphaFoldDB" id="A0ABD3QPY0"/>
<dbReference type="InterPro" id="IPR013325">
    <property type="entry name" value="RNA_pol_sigma_r2"/>
</dbReference>
<protein>
    <recommendedName>
        <fullName evidence="2">RNA polymerase sigma-70 region 4 domain-containing protein</fullName>
    </recommendedName>
</protein>
<keyword evidence="4" id="KW-1185">Reference proteome</keyword>
<dbReference type="InterPro" id="IPR013324">
    <property type="entry name" value="RNA_pol_sigma_r3/r4-like"/>
</dbReference>
<organism evidence="3 4">
    <name type="scientific">Cyclotella atomus</name>
    <dbReference type="NCBI Taxonomy" id="382360"/>
    <lineage>
        <taxon>Eukaryota</taxon>
        <taxon>Sar</taxon>
        <taxon>Stramenopiles</taxon>
        <taxon>Ochrophyta</taxon>
        <taxon>Bacillariophyta</taxon>
        <taxon>Coscinodiscophyceae</taxon>
        <taxon>Thalassiosirophycidae</taxon>
        <taxon>Stephanodiscales</taxon>
        <taxon>Stephanodiscaceae</taxon>
        <taxon>Cyclotella</taxon>
    </lineage>
</organism>
<dbReference type="Pfam" id="PF04545">
    <property type="entry name" value="Sigma70_r4"/>
    <property type="match status" value="1"/>
</dbReference>
<gene>
    <name evidence="3" type="ORF">ACHAWO_002143</name>
</gene>
<sequence length="389" mass="43373">MRFSHQLSPTLLAALSASHAFQHPSSTKYHTKIFTTSPIPTTSQSILNDANGHLNSNLASAIFEWEKVHAQESTLANQDFSTRDGLRLVDLLAREIRSSISSDVSSREQVSYSDLVQEGMMALLRAMSSYTRYQSHTSKDEGFESYAKKSVQSALLNFLAHSSRPISLPLSLQTTLQKANAAAAKLRTRLGKEPSLIQVAKEVDVSPEKLALYRKLHRTIVGRLETFVSMEDGIEIYDPTLAGSLAAAKFTEDESDDEDDDLTEQDLFTLNIKEDNWETKPPERSVMPLRDLITDTEEINNPSLYTHHKRLTNELDQFLLETLDAKEREVIQLRFGLVESKFGGRGWSAGQISERMGIGKDEVVKIASGALEKLRNAAATDDPFIEVSL</sequence>
<accession>A0ABD3QPY0</accession>
<dbReference type="SUPFAM" id="SSF88659">
    <property type="entry name" value="Sigma3 and sigma4 domains of RNA polymerase sigma factors"/>
    <property type="match status" value="2"/>
</dbReference>